<dbReference type="SUPFAM" id="SSF50998">
    <property type="entry name" value="Quinoprotein alcohol dehydrogenase-like"/>
    <property type="match status" value="1"/>
</dbReference>
<dbReference type="InterPro" id="IPR015943">
    <property type="entry name" value="WD40/YVTN_repeat-like_dom_sf"/>
</dbReference>
<evidence type="ECO:0000259" key="4">
    <source>
        <dbReference type="Pfam" id="PF24883"/>
    </source>
</evidence>
<proteinExistence type="predicted"/>
<evidence type="ECO:0008006" key="7">
    <source>
        <dbReference type="Google" id="ProtNLM"/>
    </source>
</evidence>
<dbReference type="Pfam" id="PF24883">
    <property type="entry name" value="NPHP3_N"/>
    <property type="match status" value="1"/>
</dbReference>
<protein>
    <recommendedName>
        <fullName evidence="7">GPI inositol-deacylase</fullName>
    </recommendedName>
</protein>
<keyword evidence="6" id="KW-1185">Reference proteome</keyword>
<dbReference type="SUPFAM" id="SSF101898">
    <property type="entry name" value="NHL repeat"/>
    <property type="match status" value="1"/>
</dbReference>
<dbReference type="Gene3D" id="3.40.50.1820">
    <property type="entry name" value="alpha/beta hydrolase"/>
    <property type="match status" value="1"/>
</dbReference>
<feature type="domain" description="Nephrocystin 3-like N-terminal" evidence="4">
    <location>
        <begin position="385"/>
        <end position="558"/>
    </location>
</feature>
<sequence>MLSFSDRKHSDVGLRGETHVESDAHAWQQRGMSSSNPVENSKFSTDTGDSEPGPTGGSYFTRRFTKTLSYKWRDKSPREEAPVSTGLRLLHNSNDPQLDLVFVHGLKGHPVKTWRKSGDEQTFWPQCWLPSEPGFEHVNIHTFGYEANFADAKLPSILNIHDFGQSLFEQMRNCPHLRNNERGPIIMLGHSLGGLVIKKSDQAFLLAREAPEFQSRIQTIFFLGTPHRGSKYAKILSRILSLSGSSSPNYVKDLELHSVATQVLNDDFSKQAHDIHIYSFYETKEMKLGVTSGIVVPRNSAILGPSFKNERVQYLIADHKEMCKFNSPKDANFTRLANALSGAVEDLLTKGRNGKKQESKEQLNSLMAYLSLSECFDERYHAVEGSCQWIDDFEEFQEWKNADTTTLGPHKQSFRYPPAFLWVHANPGTGKTVLAAHVVKQLQELDFECASHYFHIGGKASQSLAYFLRSIAFQMAARNTVICDKLFNLCNETSLPDLDDGRSIWSKFFSRGIFQIHGLGPQYWVIDAMDECLKYQEFYTMLKGEQPSFPLRIFVTSRTVSDMARLCRLLEASLTLSILEISERCSMYDISCYIEARRESLPATSTEEQSKLAAEILRRSNACFLWVKLVLDELEQVYSSESIFQVLHAIPDNMIPYYERTIVAMAGNKHEKHIAKALLLWIVGSTRQLKATELSQALKMDIEISLPNPEEAIKGLCGQLISVDKYSGIVDVVHPTVREFLLTDAAGEFKIRRSVAHERIALVCLKALMSHGLQPSRGRPGAQRRGSHSPFLSYAMTQFSEHIQGASSESRDILMAIDQFFRTNALIWIEHIAHKGDLHVLMRASKNLKAFLDRRAKSTSPPNHELKHIEDWSTDLSRILTKFGDALLMNPSAIYFLIPPLCPRNSAIHSQFGGKQGSLKIIGFSQEVWDDCAAELTFGEEMASSVSCGENLVAVSMASGLINLYSTQSFQQVGALHSKWPVDIVCFIDETIIVCTTKSLSLFDRQGAKLWERKTRTRCIYLTIYGDEIFGVSEHGAVLTWAMPDGKLLDNHRFEFRNHQADTEYNQLQDRVPSVASISPDIQVLALGYRSGTVCLWDVESKEFITWAMDDRDRQPSQIIFNPNPNMNLFVVMYANHTMTLYETGWGQMVHSYTPPRQCGVSGATCSPDGRTLATTNTLGHLQIWDFETLTLLYDLEAPSLSSRTIRFTSSGTSIIDLTSQSMRVWSPSTLIRKSMDEEESIRDDELATPVAKGQYNRMGSTRITALCAHPSLPLVFAGSAVGVITAYSSDTGLELGELYSHSLKHNISHIAVSRKNALTSANSAFVMMHKLDLSELSSSKVTSTILYEERIQQVVSQLCYSNSGDFLVISSRNSHRFFSDDGSLVHTHQIMEHQRTPCLWFPIPAHGKGSDFFLVHNWELARYSSDDFSKPVQGSEIRLQVDKELDDDNFSFVSGAIHSDGQTLVLESEDHVSFQKSSTTYVFELGKSRNQELKPACRLEADFCQRFLSISPATKNINFLHRNSWLSSLSLRDLDNQSPNCTYSQHLFVPNEFVASRNGSEARFLATAADNIIFCQHDKLVIVKNWSRFIDRRGCRIDDYRMTEKGGS</sequence>
<evidence type="ECO:0000313" key="6">
    <source>
        <dbReference type="Proteomes" id="UP001160390"/>
    </source>
</evidence>
<dbReference type="EMBL" id="CABFNP030001261">
    <property type="protein sequence ID" value="CAI6094982.1"/>
    <property type="molecule type" value="Genomic_DNA"/>
</dbReference>
<dbReference type="Proteomes" id="UP001160390">
    <property type="component" value="Unassembled WGS sequence"/>
</dbReference>
<dbReference type="SUPFAM" id="SSF52540">
    <property type="entry name" value="P-loop containing nucleoside triphosphate hydrolases"/>
    <property type="match status" value="1"/>
</dbReference>
<reference evidence="5" key="1">
    <citation type="submission" date="2023-01" db="EMBL/GenBank/DDBJ databases">
        <authorList>
            <person name="Piombo E."/>
        </authorList>
    </citation>
    <scope>NUCLEOTIDE SEQUENCE</scope>
</reference>
<evidence type="ECO:0000256" key="1">
    <source>
        <dbReference type="ARBA" id="ARBA00022737"/>
    </source>
</evidence>
<evidence type="ECO:0000259" key="3">
    <source>
        <dbReference type="Pfam" id="PF22939"/>
    </source>
</evidence>
<comment type="caution">
    <text evidence="5">The sequence shown here is derived from an EMBL/GenBank/DDBJ whole genome shotgun (WGS) entry which is preliminary data.</text>
</comment>
<feature type="region of interest" description="Disordered" evidence="2">
    <location>
        <begin position="1"/>
        <end position="58"/>
    </location>
</feature>
<organism evidence="5 6">
    <name type="scientific">Clonostachys chloroleuca</name>
    <dbReference type="NCBI Taxonomy" id="1926264"/>
    <lineage>
        <taxon>Eukaryota</taxon>
        <taxon>Fungi</taxon>
        <taxon>Dikarya</taxon>
        <taxon>Ascomycota</taxon>
        <taxon>Pezizomycotina</taxon>
        <taxon>Sordariomycetes</taxon>
        <taxon>Hypocreomycetidae</taxon>
        <taxon>Hypocreales</taxon>
        <taxon>Bionectriaceae</taxon>
        <taxon>Clonostachys</taxon>
    </lineage>
</organism>
<dbReference type="PANTHER" id="PTHR10039">
    <property type="entry name" value="AMELOGENIN"/>
    <property type="match status" value="1"/>
</dbReference>
<evidence type="ECO:0000256" key="2">
    <source>
        <dbReference type="SAM" id="MobiDB-lite"/>
    </source>
</evidence>
<dbReference type="InterPro" id="IPR054471">
    <property type="entry name" value="GPIID_WHD"/>
</dbReference>
<dbReference type="Pfam" id="PF22939">
    <property type="entry name" value="WHD_GPIID"/>
    <property type="match status" value="1"/>
</dbReference>
<dbReference type="InterPro" id="IPR027417">
    <property type="entry name" value="P-loop_NTPase"/>
</dbReference>
<dbReference type="PANTHER" id="PTHR10039:SF16">
    <property type="entry name" value="GPI INOSITOL-DEACYLASE"/>
    <property type="match status" value="1"/>
</dbReference>
<feature type="compositionally biased region" description="Polar residues" evidence="2">
    <location>
        <begin position="30"/>
        <end position="47"/>
    </location>
</feature>
<dbReference type="InterPro" id="IPR011047">
    <property type="entry name" value="Quinoprotein_ADH-like_sf"/>
</dbReference>
<dbReference type="Gene3D" id="2.130.10.10">
    <property type="entry name" value="YVTN repeat-like/Quinoprotein amine dehydrogenase"/>
    <property type="match status" value="2"/>
</dbReference>
<name>A0AA35Q7P8_9HYPO</name>
<feature type="domain" description="GPI inositol-deacylase winged helix" evidence="3">
    <location>
        <begin position="665"/>
        <end position="749"/>
    </location>
</feature>
<feature type="compositionally biased region" description="Basic and acidic residues" evidence="2">
    <location>
        <begin position="1"/>
        <end position="24"/>
    </location>
</feature>
<dbReference type="Gene3D" id="3.40.50.300">
    <property type="entry name" value="P-loop containing nucleotide triphosphate hydrolases"/>
    <property type="match status" value="1"/>
</dbReference>
<dbReference type="InterPro" id="IPR056884">
    <property type="entry name" value="NPHP3-like_N"/>
</dbReference>
<gene>
    <name evidence="5" type="ORF">CCHLO57077_00007619</name>
</gene>
<dbReference type="SUPFAM" id="SSF53474">
    <property type="entry name" value="alpha/beta-Hydrolases"/>
    <property type="match status" value="1"/>
</dbReference>
<evidence type="ECO:0000313" key="5">
    <source>
        <dbReference type="EMBL" id="CAI6094982.1"/>
    </source>
</evidence>
<keyword evidence="1" id="KW-0677">Repeat</keyword>
<accession>A0AA35Q7P8</accession>
<dbReference type="InterPro" id="IPR029058">
    <property type="entry name" value="AB_hydrolase_fold"/>
</dbReference>